<dbReference type="Proteomes" id="UP000250235">
    <property type="component" value="Unassembled WGS sequence"/>
</dbReference>
<reference evidence="1 2" key="1">
    <citation type="journal article" date="2015" name="Proc. Natl. Acad. Sci. U.S.A.">
        <title>The resurrection genome of Boea hygrometrica: A blueprint for survival of dehydration.</title>
        <authorList>
            <person name="Xiao L."/>
            <person name="Yang G."/>
            <person name="Zhang L."/>
            <person name="Yang X."/>
            <person name="Zhao S."/>
            <person name="Ji Z."/>
            <person name="Zhou Q."/>
            <person name="Hu M."/>
            <person name="Wang Y."/>
            <person name="Chen M."/>
            <person name="Xu Y."/>
            <person name="Jin H."/>
            <person name="Xiao X."/>
            <person name="Hu G."/>
            <person name="Bao F."/>
            <person name="Hu Y."/>
            <person name="Wan P."/>
            <person name="Li L."/>
            <person name="Deng X."/>
            <person name="Kuang T."/>
            <person name="Xiang C."/>
            <person name="Zhu J.K."/>
            <person name="Oliver M.J."/>
            <person name="He Y."/>
        </authorList>
    </citation>
    <scope>NUCLEOTIDE SEQUENCE [LARGE SCALE GENOMIC DNA]</scope>
    <source>
        <strain evidence="2">cv. XS01</strain>
    </source>
</reference>
<protein>
    <submittedName>
        <fullName evidence="1">Uncharacterized protein</fullName>
    </submittedName>
</protein>
<gene>
    <name evidence="1" type="ORF">F511_40868</name>
</gene>
<dbReference type="AlphaFoldDB" id="A0A2Z7CYP0"/>
<organism evidence="1 2">
    <name type="scientific">Dorcoceras hygrometricum</name>
    <dbReference type="NCBI Taxonomy" id="472368"/>
    <lineage>
        <taxon>Eukaryota</taxon>
        <taxon>Viridiplantae</taxon>
        <taxon>Streptophyta</taxon>
        <taxon>Embryophyta</taxon>
        <taxon>Tracheophyta</taxon>
        <taxon>Spermatophyta</taxon>
        <taxon>Magnoliopsida</taxon>
        <taxon>eudicotyledons</taxon>
        <taxon>Gunneridae</taxon>
        <taxon>Pentapetalae</taxon>
        <taxon>asterids</taxon>
        <taxon>lamiids</taxon>
        <taxon>Lamiales</taxon>
        <taxon>Gesneriaceae</taxon>
        <taxon>Didymocarpoideae</taxon>
        <taxon>Trichosporeae</taxon>
        <taxon>Loxocarpinae</taxon>
        <taxon>Dorcoceras</taxon>
    </lineage>
</organism>
<proteinExistence type="predicted"/>
<dbReference type="EMBL" id="KQ991178">
    <property type="protein sequence ID" value="KZV52091.1"/>
    <property type="molecule type" value="Genomic_DNA"/>
</dbReference>
<keyword evidence="2" id="KW-1185">Reference proteome</keyword>
<name>A0A2Z7CYP0_9LAMI</name>
<evidence type="ECO:0000313" key="2">
    <source>
        <dbReference type="Proteomes" id="UP000250235"/>
    </source>
</evidence>
<evidence type="ECO:0000313" key="1">
    <source>
        <dbReference type="EMBL" id="KZV52091.1"/>
    </source>
</evidence>
<accession>A0A2Z7CYP0</accession>
<sequence>MMSSPMTSSSMVHLDVPAGSLLMFQLVHLSLLALAAGSYHSNWFIMLQLVQSWPPPDYEQQTQLWTSPLLIQLPFTMNNQTNC</sequence>